<reference evidence="3" key="1">
    <citation type="submission" date="2015-09" db="EMBL/GenBank/DDBJ databases">
        <authorList>
            <consortium name="Pathogen Informatics"/>
        </authorList>
    </citation>
    <scope>NUCLEOTIDE SEQUENCE [LARGE SCALE GENOMIC DNA]</scope>
    <source>
        <strain evidence="3">Lake Konstanz</strain>
    </source>
</reference>
<organism evidence="2 3">
    <name type="scientific">Bodo saltans</name>
    <name type="common">Flagellated protozoan</name>
    <dbReference type="NCBI Taxonomy" id="75058"/>
    <lineage>
        <taxon>Eukaryota</taxon>
        <taxon>Discoba</taxon>
        <taxon>Euglenozoa</taxon>
        <taxon>Kinetoplastea</taxon>
        <taxon>Metakinetoplastina</taxon>
        <taxon>Eubodonida</taxon>
        <taxon>Bodonidae</taxon>
        <taxon>Bodo</taxon>
    </lineage>
</organism>
<evidence type="ECO:0000313" key="3">
    <source>
        <dbReference type="Proteomes" id="UP000051952"/>
    </source>
</evidence>
<evidence type="ECO:0000256" key="1">
    <source>
        <dbReference type="SAM" id="MobiDB-lite"/>
    </source>
</evidence>
<proteinExistence type="predicted"/>
<evidence type="ECO:0000313" key="2">
    <source>
        <dbReference type="EMBL" id="CUG87445.1"/>
    </source>
</evidence>
<feature type="region of interest" description="Disordered" evidence="1">
    <location>
        <begin position="26"/>
        <end position="58"/>
    </location>
</feature>
<gene>
    <name evidence="2" type="ORF">BSAL_10110</name>
</gene>
<sequence length="141" mass="16263">MWHVNTAELIVTTWGSAMATVTNLLMPRRRHHVGPNHSSRSTTSLDDAETQRTPPQHQQQRILVLVHPSYCHEVFVLNMPYKQCFKLTRSPAKTFAQTISIVRRRAPTDFLGGPDFCIKYLLVSSLRYVVDRDLLFSCPRR</sequence>
<feature type="compositionally biased region" description="Polar residues" evidence="1">
    <location>
        <begin position="36"/>
        <end position="45"/>
    </location>
</feature>
<accession>A0A0S4JB62</accession>
<keyword evidence="3" id="KW-1185">Reference proteome</keyword>
<name>A0A0S4JB62_BODSA</name>
<dbReference type="Proteomes" id="UP000051952">
    <property type="component" value="Unassembled WGS sequence"/>
</dbReference>
<protein>
    <submittedName>
        <fullName evidence="2">Uncharacterized protein</fullName>
    </submittedName>
</protein>
<dbReference type="AlphaFoldDB" id="A0A0S4JB62"/>
<dbReference type="EMBL" id="CYKH01001518">
    <property type="protein sequence ID" value="CUG87445.1"/>
    <property type="molecule type" value="Genomic_DNA"/>
</dbReference>
<dbReference type="VEuPathDB" id="TriTrypDB:BSAL_10110"/>